<keyword evidence="1" id="KW-1133">Transmembrane helix</keyword>
<feature type="transmembrane region" description="Helical" evidence="1">
    <location>
        <begin position="12"/>
        <end position="37"/>
    </location>
</feature>
<feature type="transmembrane region" description="Helical" evidence="1">
    <location>
        <begin position="75"/>
        <end position="94"/>
    </location>
</feature>
<evidence type="ECO:0000313" key="2">
    <source>
        <dbReference type="EMBL" id="GJJ76912.1"/>
    </source>
</evidence>
<accession>A0A9P3M086</accession>
<dbReference type="EMBL" id="BQFW01000013">
    <property type="protein sequence ID" value="GJJ76912.1"/>
    <property type="molecule type" value="Genomic_DNA"/>
</dbReference>
<feature type="transmembrane region" description="Helical" evidence="1">
    <location>
        <begin position="455"/>
        <end position="473"/>
    </location>
</feature>
<evidence type="ECO:0000256" key="1">
    <source>
        <dbReference type="SAM" id="Phobius"/>
    </source>
</evidence>
<evidence type="ECO:0000313" key="3">
    <source>
        <dbReference type="Proteomes" id="UP000827284"/>
    </source>
</evidence>
<organism evidence="2 3">
    <name type="scientific">Entomortierella parvispora</name>
    <dbReference type="NCBI Taxonomy" id="205924"/>
    <lineage>
        <taxon>Eukaryota</taxon>
        <taxon>Fungi</taxon>
        <taxon>Fungi incertae sedis</taxon>
        <taxon>Mucoromycota</taxon>
        <taxon>Mortierellomycotina</taxon>
        <taxon>Mortierellomycetes</taxon>
        <taxon>Mortierellales</taxon>
        <taxon>Mortierellaceae</taxon>
        <taxon>Entomortierella</taxon>
    </lineage>
</organism>
<gene>
    <name evidence="2" type="ORF">EMPS_09271</name>
</gene>
<dbReference type="AlphaFoldDB" id="A0A9P3M086"/>
<keyword evidence="1" id="KW-0812">Transmembrane</keyword>
<keyword evidence="1" id="KW-0472">Membrane</keyword>
<proteinExistence type="predicted"/>
<protein>
    <submittedName>
        <fullName evidence="2">Uncharacterized protein</fullName>
    </submittedName>
</protein>
<dbReference type="Proteomes" id="UP000827284">
    <property type="component" value="Unassembled WGS sequence"/>
</dbReference>
<reference evidence="2" key="1">
    <citation type="submission" date="2021-11" db="EMBL/GenBank/DDBJ databases">
        <authorList>
            <person name="Herlambang A."/>
            <person name="Guo Y."/>
            <person name="Takashima Y."/>
            <person name="Nishizawa T."/>
        </authorList>
    </citation>
    <scope>NUCLEOTIDE SEQUENCE</scope>
    <source>
        <strain evidence="2">E1425</strain>
    </source>
</reference>
<sequence length="565" mass="61930">MAVYFMVTRVTGVIGIVTSILSALYTFAAGLLLNFIIQRTRGSDLRLRIATGGGSSTLLREYYAAGRRMWGGRHAALLGILILTFSGNAIPFIVNTGIKAGMGMVPLGSLRTWNNSMGFGTHDVGLAYHILSEAKPTTINNVNAHYEGAVAPDHPVPGTISLTRQLYTFSQNNTPSCEVSFPNCELTSMRTTIPPGADYTKLFDTPWVVTYNDHQGRSIPIANLTSATAMANSNRDDFIAERPTTFIAGYTDTTGQSVLAAFTTASFSYRIRASDTESFQPVTFIGSRSHLYPLIWKAMNASAFSPPLIGATASNKATLIYNTPSSSSDNLTHITCVGYEADTSTQEQEQNGRPSAVNMMSCRELHIAIMSNTGATFNPNTNAGYDMFKIYNALAPNQVSPEEIDYHGGENVTAVAEEMTAFLHNITERLYPFVALYQAQAQVFELKEGISFEPWSVVFMGTLVGIVVLMYLLEWWLVEDVYKADVLTLIETTTLGGVGGATTASTAATTTKKMKKEEKKRWSKRKYPKWSLDKDGDAHHVLLRGERVLVEKPAERRRLKGADYA</sequence>
<keyword evidence="3" id="KW-1185">Reference proteome</keyword>
<dbReference type="OrthoDB" id="2425671at2759"/>
<reference evidence="2" key="2">
    <citation type="journal article" date="2022" name="Microbiol. Resour. Announc.">
        <title>Whole-Genome Sequence of Entomortierella parvispora E1425, a Mucoromycotan Fungus Associated with Burkholderiaceae-Related Endosymbiotic Bacteria.</title>
        <authorList>
            <person name="Herlambang A."/>
            <person name="Guo Y."/>
            <person name="Takashima Y."/>
            <person name="Narisawa K."/>
            <person name="Ohta H."/>
            <person name="Nishizawa T."/>
        </authorList>
    </citation>
    <scope>NUCLEOTIDE SEQUENCE</scope>
    <source>
        <strain evidence="2">E1425</strain>
    </source>
</reference>
<comment type="caution">
    <text evidence="2">The sequence shown here is derived from an EMBL/GenBank/DDBJ whole genome shotgun (WGS) entry which is preliminary data.</text>
</comment>
<name>A0A9P3M086_9FUNG</name>